<dbReference type="RefSeq" id="WP_192461786.1">
    <property type="nucleotide sequence ID" value="NZ_JACYFJ010000002.1"/>
</dbReference>
<dbReference type="GO" id="GO:0016787">
    <property type="term" value="F:hydrolase activity"/>
    <property type="evidence" value="ECO:0007669"/>
    <property type="project" value="UniProtKB-KW"/>
</dbReference>
<dbReference type="CDD" id="cd07561">
    <property type="entry name" value="Peptidase_S41_CPP_like"/>
    <property type="match status" value="1"/>
</dbReference>
<accession>A0ABV8JWY0</accession>
<dbReference type="InterPro" id="IPR005151">
    <property type="entry name" value="Tail-specific_protease"/>
</dbReference>
<dbReference type="SUPFAM" id="SSF52096">
    <property type="entry name" value="ClpP/crotonase"/>
    <property type="match status" value="1"/>
</dbReference>
<dbReference type="Pfam" id="PF03572">
    <property type="entry name" value="Peptidase_S41"/>
    <property type="match status" value="1"/>
</dbReference>
<dbReference type="Gene3D" id="3.30.750.170">
    <property type="match status" value="1"/>
</dbReference>
<dbReference type="EC" id="3.4.-.-" evidence="2"/>
<sequence>MSKYFPLCFLGLSLLFNSCSNDDNIIPDNVLEEPVEQPAGATAEDYPAQNFMWQAMNIFYFWQQDVANLSDSKFTGPTDPAYIEFLASKENPASFFFEDLCNNHVDAVGEANAVDRFSAVVENYQDLLNSLQGISRSNGLEFNLYLNENGFNVYGVVTYIMPDSNASEQDISRGELFNGVDGQDLTVNNYVDLLFGENASYTLNMADIIDQSIVSNNKTVSLTKIENFSENPILVNKIIEQNGIKIGYLMYNGFLAAYDEDLNDVFGTFKSENIDELILDFRYNPGGRVSSAIQIASSVYGTNTDEVFIRPRFNDKLQSQFGVPDNFTDVTFDSETPLNTLELSRVYVITTDNSASASELVINGLEPYVDVVQVGTTTTGKNEFSNTFVDDPENSFLYDPDRIDQINPNNSWAIQPLLGRNENADGFSDYTTGLVPDHILGEDIENLGVLGDENEPLLQLTLSVISGSTAKFSPSQPFPADLLTHSKMFEPGKNNMFMDGLLKPL</sequence>
<dbReference type="PANTHER" id="PTHR32060:SF30">
    <property type="entry name" value="CARBOXY-TERMINAL PROCESSING PROTEASE CTPA"/>
    <property type="match status" value="1"/>
</dbReference>
<dbReference type="Pfam" id="PF18294">
    <property type="entry name" value="Pept_S41_N"/>
    <property type="match status" value="1"/>
</dbReference>
<gene>
    <name evidence="2" type="ORF">ACFOUT_14380</name>
</gene>
<dbReference type="Gene3D" id="2.30.42.10">
    <property type="match status" value="1"/>
</dbReference>
<dbReference type="EMBL" id="JBHSAW010000010">
    <property type="protein sequence ID" value="MFC4097073.1"/>
    <property type="molecule type" value="Genomic_DNA"/>
</dbReference>
<reference evidence="3" key="1">
    <citation type="journal article" date="2019" name="Int. J. Syst. Evol. Microbiol.">
        <title>The Global Catalogue of Microorganisms (GCM) 10K type strain sequencing project: providing services to taxonomists for standard genome sequencing and annotation.</title>
        <authorList>
            <consortium name="The Broad Institute Genomics Platform"/>
            <consortium name="The Broad Institute Genome Sequencing Center for Infectious Disease"/>
            <person name="Wu L."/>
            <person name="Ma J."/>
        </authorList>
    </citation>
    <scope>NUCLEOTIDE SEQUENCE [LARGE SCALE GENOMIC DNA]</scope>
    <source>
        <strain evidence="3">CECT 7477</strain>
    </source>
</reference>
<dbReference type="PANTHER" id="PTHR32060">
    <property type="entry name" value="TAIL-SPECIFIC PROTEASE"/>
    <property type="match status" value="1"/>
</dbReference>
<dbReference type="SMART" id="SM00245">
    <property type="entry name" value="TSPc"/>
    <property type="match status" value="1"/>
</dbReference>
<keyword evidence="2" id="KW-0378">Hydrolase</keyword>
<dbReference type="Gene3D" id="3.90.226.10">
    <property type="entry name" value="2-enoyl-CoA Hydratase, Chain A, domain 1"/>
    <property type="match status" value="1"/>
</dbReference>
<feature type="domain" description="Tail specific protease" evidence="1">
    <location>
        <begin position="215"/>
        <end position="456"/>
    </location>
</feature>
<name>A0ABV8JWY0_9FLAO</name>
<protein>
    <submittedName>
        <fullName evidence="2">S41 family peptidase</fullName>
        <ecNumber evidence="2">3.4.-.-</ecNumber>
    </submittedName>
</protein>
<evidence type="ECO:0000313" key="3">
    <source>
        <dbReference type="Proteomes" id="UP001595814"/>
    </source>
</evidence>
<evidence type="ECO:0000313" key="2">
    <source>
        <dbReference type="EMBL" id="MFC4097073.1"/>
    </source>
</evidence>
<dbReference type="InterPro" id="IPR036034">
    <property type="entry name" value="PDZ_sf"/>
</dbReference>
<keyword evidence="3" id="KW-1185">Reference proteome</keyword>
<comment type="caution">
    <text evidence="2">The sequence shown here is derived from an EMBL/GenBank/DDBJ whole genome shotgun (WGS) entry which is preliminary data.</text>
</comment>
<organism evidence="2 3">
    <name type="scientific">Euzebyella saccharophila</name>
    <dbReference type="NCBI Taxonomy" id="679664"/>
    <lineage>
        <taxon>Bacteria</taxon>
        <taxon>Pseudomonadati</taxon>
        <taxon>Bacteroidota</taxon>
        <taxon>Flavobacteriia</taxon>
        <taxon>Flavobacteriales</taxon>
        <taxon>Flavobacteriaceae</taxon>
        <taxon>Euzebyella</taxon>
    </lineage>
</organism>
<proteinExistence type="predicted"/>
<evidence type="ECO:0000259" key="1">
    <source>
        <dbReference type="SMART" id="SM00245"/>
    </source>
</evidence>
<dbReference type="InterPro" id="IPR029045">
    <property type="entry name" value="ClpP/crotonase-like_dom_sf"/>
</dbReference>
<dbReference type="Proteomes" id="UP001595814">
    <property type="component" value="Unassembled WGS sequence"/>
</dbReference>
<dbReference type="InterPro" id="IPR041613">
    <property type="entry name" value="Pept_S41_N"/>
</dbReference>